<dbReference type="InterPro" id="IPR029039">
    <property type="entry name" value="Flavoprotein-like_sf"/>
</dbReference>
<name>A0ABW0AFN0_9ACTN</name>
<accession>A0ABW0AFN0</accession>
<feature type="region of interest" description="Disordered" evidence="1">
    <location>
        <begin position="1"/>
        <end position="20"/>
    </location>
</feature>
<keyword evidence="4" id="KW-1185">Reference proteome</keyword>
<dbReference type="EMBL" id="JBHSKP010000002">
    <property type="protein sequence ID" value="MFC5150827.1"/>
    <property type="molecule type" value="Genomic_DNA"/>
</dbReference>
<dbReference type="GO" id="GO:0016491">
    <property type="term" value="F:oxidoreductase activity"/>
    <property type="evidence" value="ECO:0007669"/>
    <property type="project" value="UniProtKB-KW"/>
</dbReference>
<dbReference type="Pfam" id="PF03358">
    <property type="entry name" value="FMN_red"/>
    <property type="match status" value="1"/>
</dbReference>
<dbReference type="InterPro" id="IPR005025">
    <property type="entry name" value="FMN_Rdtase-like_dom"/>
</dbReference>
<evidence type="ECO:0000313" key="4">
    <source>
        <dbReference type="Proteomes" id="UP001596160"/>
    </source>
</evidence>
<dbReference type="InterPro" id="IPR050712">
    <property type="entry name" value="NAD(P)H-dep_reductase"/>
</dbReference>
<dbReference type="PANTHER" id="PTHR30543">
    <property type="entry name" value="CHROMATE REDUCTASE"/>
    <property type="match status" value="1"/>
</dbReference>
<comment type="caution">
    <text evidence="3">The sequence shown here is derived from an EMBL/GenBank/DDBJ whole genome shotgun (WGS) entry which is preliminary data.</text>
</comment>
<keyword evidence="3" id="KW-0560">Oxidoreductase</keyword>
<organism evidence="3 4">
    <name type="scientific">Streptomyces amakusaensis</name>
    <dbReference type="NCBI Taxonomy" id="67271"/>
    <lineage>
        <taxon>Bacteria</taxon>
        <taxon>Bacillati</taxon>
        <taxon>Actinomycetota</taxon>
        <taxon>Actinomycetes</taxon>
        <taxon>Kitasatosporales</taxon>
        <taxon>Streptomycetaceae</taxon>
        <taxon>Streptomyces</taxon>
    </lineage>
</organism>
<proteinExistence type="predicted"/>
<dbReference type="SUPFAM" id="SSF52218">
    <property type="entry name" value="Flavoproteins"/>
    <property type="match status" value="1"/>
</dbReference>
<gene>
    <name evidence="3" type="ORF">ACFPRH_03660</name>
</gene>
<dbReference type="Gene3D" id="3.40.50.360">
    <property type="match status" value="1"/>
</dbReference>
<evidence type="ECO:0000259" key="2">
    <source>
        <dbReference type="Pfam" id="PF03358"/>
    </source>
</evidence>
<dbReference type="Proteomes" id="UP001596160">
    <property type="component" value="Unassembled WGS sequence"/>
</dbReference>
<dbReference type="EC" id="1.-.-.-" evidence="3"/>
<evidence type="ECO:0000256" key="1">
    <source>
        <dbReference type="SAM" id="MobiDB-lite"/>
    </source>
</evidence>
<evidence type="ECO:0000313" key="3">
    <source>
        <dbReference type="EMBL" id="MFC5150827.1"/>
    </source>
</evidence>
<reference evidence="4" key="1">
    <citation type="journal article" date="2019" name="Int. J. Syst. Evol. Microbiol.">
        <title>The Global Catalogue of Microorganisms (GCM) 10K type strain sequencing project: providing services to taxonomists for standard genome sequencing and annotation.</title>
        <authorList>
            <consortium name="The Broad Institute Genomics Platform"/>
            <consortium name="The Broad Institute Genome Sequencing Center for Infectious Disease"/>
            <person name="Wu L."/>
            <person name="Ma J."/>
        </authorList>
    </citation>
    <scope>NUCLEOTIDE SEQUENCE [LARGE SCALE GENOMIC DNA]</scope>
    <source>
        <strain evidence="4">PCU 266</strain>
    </source>
</reference>
<feature type="compositionally biased region" description="Basic and acidic residues" evidence="1">
    <location>
        <begin position="7"/>
        <end position="17"/>
    </location>
</feature>
<feature type="domain" description="NADPH-dependent FMN reductase-like" evidence="2">
    <location>
        <begin position="25"/>
        <end position="168"/>
    </location>
</feature>
<protein>
    <submittedName>
        <fullName evidence="3">NADPH-dependent FMN reductase</fullName>
        <ecNumber evidence="3">1.-.-.-</ecNumber>
    </submittedName>
</protein>
<sequence>MNSSTRENPRQTQDRPAPDSTAPLKLVVIVSSNRKGRFGPVIADWFVEHARLHREFQVDVVDLGEEDLPTALTDDLPPQAAESLGRISPRLAAAEAFVVITPEYNHSFPASIKSLIDWHFTEWRAKPVAFVSYGGLSGGLRAVEQLRQVFAELHAVAIRDTVSFHQAQGRFDGDGRPKDPAGCDPAAVSLLDQLAWWGRTLRDAKAVRPYTG</sequence>
<dbReference type="PANTHER" id="PTHR30543:SF21">
    <property type="entry name" value="NAD(P)H-DEPENDENT FMN REDUCTASE LOT6"/>
    <property type="match status" value="1"/>
</dbReference>
<dbReference type="RefSeq" id="WP_344473275.1">
    <property type="nucleotide sequence ID" value="NZ_BAAASB010000003.1"/>
</dbReference>